<proteinExistence type="predicted"/>
<protein>
    <submittedName>
        <fullName evidence="3">Uncharacterized protein</fullName>
    </submittedName>
</protein>
<name>A0AAD6TKT3_9AGAR</name>
<dbReference type="EMBL" id="JARJCN010000168">
    <property type="protein sequence ID" value="KAJ7065965.1"/>
    <property type="molecule type" value="Genomic_DNA"/>
</dbReference>
<evidence type="ECO:0000313" key="2">
    <source>
        <dbReference type="EMBL" id="KAJ7065965.1"/>
    </source>
</evidence>
<dbReference type="AlphaFoldDB" id="A0AAD6TKT3"/>
<sequence length="79" mass="8658">MLRSSAALSPLVRSPPSLRTLPPRITPRRPFSSDLPCAPVLCPNLFWPAVNQIPLENPLTVVYNFPESCLSVINISDAC</sequence>
<keyword evidence="4" id="KW-1185">Reference proteome</keyword>
<comment type="caution">
    <text evidence="3">The sequence shown here is derived from an EMBL/GenBank/DDBJ whole genome shotgun (WGS) entry which is preliminary data.</text>
</comment>
<evidence type="ECO:0000256" key="1">
    <source>
        <dbReference type="SAM" id="MobiDB-lite"/>
    </source>
</evidence>
<gene>
    <name evidence="3" type="ORF">B0H15DRAFT_958318</name>
    <name evidence="2" type="ORF">B0H15DRAFT_958423</name>
</gene>
<dbReference type="EMBL" id="JARJCN010000160">
    <property type="protein sequence ID" value="KAJ7066853.1"/>
    <property type="molecule type" value="Genomic_DNA"/>
</dbReference>
<evidence type="ECO:0000313" key="3">
    <source>
        <dbReference type="EMBL" id="KAJ7066853.1"/>
    </source>
</evidence>
<feature type="region of interest" description="Disordered" evidence="1">
    <location>
        <begin position="1"/>
        <end position="23"/>
    </location>
</feature>
<evidence type="ECO:0000313" key="4">
    <source>
        <dbReference type="Proteomes" id="UP001222325"/>
    </source>
</evidence>
<accession>A0AAD6TKT3</accession>
<dbReference type="Proteomes" id="UP001222325">
    <property type="component" value="Unassembled WGS sequence"/>
</dbReference>
<organism evidence="3 4">
    <name type="scientific">Mycena belliarum</name>
    <dbReference type="NCBI Taxonomy" id="1033014"/>
    <lineage>
        <taxon>Eukaryota</taxon>
        <taxon>Fungi</taxon>
        <taxon>Dikarya</taxon>
        <taxon>Basidiomycota</taxon>
        <taxon>Agaricomycotina</taxon>
        <taxon>Agaricomycetes</taxon>
        <taxon>Agaricomycetidae</taxon>
        <taxon>Agaricales</taxon>
        <taxon>Marasmiineae</taxon>
        <taxon>Mycenaceae</taxon>
        <taxon>Mycena</taxon>
    </lineage>
</organism>
<reference evidence="3" key="1">
    <citation type="submission" date="2023-03" db="EMBL/GenBank/DDBJ databases">
        <title>Massive genome expansion in bonnet fungi (Mycena s.s.) driven by repeated elements and novel gene families across ecological guilds.</title>
        <authorList>
            <consortium name="Lawrence Berkeley National Laboratory"/>
            <person name="Harder C.B."/>
            <person name="Miyauchi S."/>
            <person name="Viragh M."/>
            <person name="Kuo A."/>
            <person name="Thoen E."/>
            <person name="Andreopoulos B."/>
            <person name="Lu D."/>
            <person name="Skrede I."/>
            <person name="Drula E."/>
            <person name="Henrissat B."/>
            <person name="Morin E."/>
            <person name="Kohler A."/>
            <person name="Barry K."/>
            <person name="LaButti K."/>
            <person name="Morin E."/>
            <person name="Salamov A."/>
            <person name="Lipzen A."/>
            <person name="Mereny Z."/>
            <person name="Hegedus B."/>
            <person name="Baldrian P."/>
            <person name="Stursova M."/>
            <person name="Weitz H."/>
            <person name="Taylor A."/>
            <person name="Grigoriev I.V."/>
            <person name="Nagy L.G."/>
            <person name="Martin F."/>
            <person name="Kauserud H."/>
        </authorList>
    </citation>
    <scope>NUCLEOTIDE SEQUENCE</scope>
    <source>
        <strain evidence="3">CBHHK173m</strain>
    </source>
</reference>